<sequence length="101" mass="11994">MGCNNHHVDEATLEKAFIVAWNVLVENKEYFIEKWKRVSLEDDLLLRYQVNRFLNDIDEVGTIERMDIGFMLETLDHIKIFEKGVVRVFFLEGTQIECKNE</sequence>
<evidence type="ECO:0000313" key="2">
    <source>
        <dbReference type="Proteomes" id="UP000541058"/>
    </source>
</evidence>
<organism evidence="1 2">
    <name type="scientific">Globicatella sulfidifaciens</name>
    <dbReference type="NCBI Taxonomy" id="136093"/>
    <lineage>
        <taxon>Bacteria</taxon>
        <taxon>Bacillati</taxon>
        <taxon>Bacillota</taxon>
        <taxon>Bacilli</taxon>
        <taxon>Lactobacillales</taxon>
        <taxon>Aerococcaceae</taxon>
        <taxon>Globicatella</taxon>
    </lineage>
</organism>
<dbReference type="Proteomes" id="UP000541058">
    <property type="component" value="Unassembled WGS sequence"/>
</dbReference>
<proteinExistence type="predicted"/>
<evidence type="ECO:0000313" key="1">
    <source>
        <dbReference type="EMBL" id="NLJ19381.1"/>
    </source>
</evidence>
<accession>A0A7X8C5I9</accession>
<reference evidence="1 2" key="1">
    <citation type="journal article" date="2020" name="Biotechnol. Biofuels">
        <title>New insights from the biogas microbiome by comprehensive genome-resolved metagenomics of nearly 1600 species originating from multiple anaerobic digesters.</title>
        <authorList>
            <person name="Campanaro S."/>
            <person name="Treu L."/>
            <person name="Rodriguez-R L.M."/>
            <person name="Kovalovszki A."/>
            <person name="Ziels R.M."/>
            <person name="Maus I."/>
            <person name="Zhu X."/>
            <person name="Kougias P.G."/>
            <person name="Basile A."/>
            <person name="Luo G."/>
            <person name="Schluter A."/>
            <person name="Konstantinidis K.T."/>
            <person name="Angelidaki I."/>
        </authorList>
    </citation>
    <scope>NUCLEOTIDE SEQUENCE [LARGE SCALE GENOMIC DNA]</scope>
    <source>
        <strain evidence="1">AS23ysBPME_34</strain>
    </source>
</reference>
<comment type="caution">
    <text evidence="1">The sequence shown here is derived from an EMBL/GenBank/DDBJ whole genome shotgun (WGS) entry which is preliminary data.</text>
</comment>
<dbReference type="EMBL" id="JAAYSM010000395">
    <property type="protein sequence ID" value="NLJ19381.1"/>
    <property type="molecule type" value="Genomic_DNA"/>
</dbReference>
<dbReference type="AlphaFoldDB" id="A0A7X8C5I9"/>
<name>A0A7X8C5I9_9LACT</name>
<gene>
    <name evidence="1" type="ORF">GX355_11050</name>
</gene>
<protein>
    <submittedName>
        <fullName evidence="1">Uncharacterized protein</fullName>
    </submittedName>
</protein>